<dbReference type="PANTHER" id="PTHR43235">
    <property type="entry name" value="GLUTAMINE AMIDOTRANSFERASE PB2B2.05-RELATED"/>
    <property type="match status" value="1"/>
</dbReference>
<dbReference type="Proteomes" id="UP000194360">
    <property type="component" value="Unassembled WGS sequence"/>
</dbReference>
<dbReference type="GO" id="GO:0016757">
    <property type="term" value="F:glycosyltransferase activity"/>
    <property type="evidence" value="ECO:0007669"/>
    <property type="project" value="UniProtKB-KW"/>
</dbReference>
<dbReference type="GO" id="GO:0033969">
    <property type="term" value="F:gamma-glutamyl-gamma-aminobutyrate hydrolase activity"/>
    <property type="evidence" value="ECO:0007669"/>
    <property type="project" value="TreeGrafter"/>
</dbReference>
<dbReference type="SUPFAM" id="SSF52317">
    <property type="entry name" value="Class I glutamine amidotransferase-like"/>
    <property type="match status" value="1"/>
</dbReference>
<dbReference type="PROSITE" id="PS51273">
    <property type="entry name" value="GATASE_TYPE_1"/>
    <property type="match status" value="1"/>
</dbReference>
<dbReference type="CDD" id="cd01745">
    <property type="entry name" value="GATase1_2"/>
    <property type="match status" value="1"/>
</dbReference>
<name>A0A1Y2N6L1_PSEAH</name>
<sequence length="248" mass="25425">MRPLIGITGYTERASYWIVEDEETVLIPRGYLDMISAAGGTPVLLPPTSDAADAAAACDGVLVSGGPDIGAAHYGAVRGPHDDDPRPERDAADLAAVRRALDLGIPVLGVCRGHQLLNVALGGTLHQHLPDVVGDGVAAEHSAGPGSYAPVQVVAEPGSRAAAALGTEPVTVRCHHHQSVDRLGAGLRVTARAGAVVEAIETGDGGPWVLGVQSHPERSPDDLRLAGALVAAARSRSTTRTAPDLVRS</sequence>
<keyword evidence="1" id="KW-0315">Glutamine amidotransferase</keyword>
<dbReference type="EMBL" id="MIGB01000003">
    <property type="protein sequence ID" value="OSY43115.1"/>
    <property type="molecule type" value="Genomic_DNA"/>
</dbReference>
<evidence type="ECO:0000313" key="1">
    <source>
        <dbReference type="EMBL" id="OSY43115.1"/>
    </source>
</evidence>
<dbReference type="GO" id="GO:0005829">
    <property type="term" value="C:cytosol"/>
    <property type="evidence" value="ECO:0007669"/>
    <property type="project" value="TreeGrafter"/>
</dbReference>
<dbReference type="InterPro" id="IPR044668">
    <property type="entry name" value="PuuD-like"/>
</dbReference>
<reference evidence="1 2" key="1">
    <citation type="submission" date="2016-09" db="EMBL/GenBank/DDBJ databases">
        <title>Pseudonocardia autotrophica DSM535, a candidate organism with high potential of specific P450 cytochromes.</title>
        <authorList>
            <person name="Grumaz C."/>
            <person name="Vainshtein Y."/>
            <person name="Kirstahler P."/>
            <person name="Sohn K."/>
        </authorList>
    </citation>
    <scope>NUCLEOTIDE SEQUENCE [LARGE SCALE GENOMIC DNA]</scope>
    <source>
        <strain evidence="1 2">DSM 535</strain>
    </source>
</reference>
<dbReference type="AlphaFoldDB" id="A0A1Y2N6L1"/>
<keyword evidence="2" id="KW-1185">Reference proteome</keyword>
<protein>
    <submittedName>
        <fullName evidence="1">Putative glutamine amidotransferase</fullName>
        <ecNumber evidence="1">2.4.2.-</ecNumber>
    </submittedName>
</protein>
<accession>A0A1Y2N6L1</accession>
<dbReference type="GO" id="GO:0006598">
    <property type="term" value="P:polyamine catabolic process"/>
    <property type="evidence" value="ECO:0007669"/>
    <property type="project" value="TreeGrafter"/>
</dbReference>
<organism evidence="1 2">
    <name type="scientific">Pseudonocardia autotrophica</name>
    <name type="common">Amycolata autotrophica</name>
    <name type="synonym">Nocardia autotrophica</name>
    <dbReference type="NCBI Taxonomy" id="2074"/>
    <lineage>
        <taxon>Bacteria</taxon>
        <taxon>Bacillati</taxon>
        <taxon>Actinomycetota</taxon>
        <taxon>Actinomycetes</taxon>
        <taxon>Pseudonocardiales</taxon>
        <taxon>Pseudonocardiaceae</taxon>
        <taxon>Pseudonocardia</taxon>
    </lineage>
</organism>
<dbReference type="InterPro" id="IPR029062">
    <property type="entry name" value="Class_I_gatase-like"/>
</dbReference>
<comment type="caution">
    <text evidence="1">The sequence shown here is derived from an EMBL/GenBank/DDBJ whole genome shotgun (WGS) entry which is preliminary data.</text>
</comment>
<dbReference type="EC" id="2.4.2.-" evidence="1"/>
<dbReference type="InterPro" id="IPR011697">
    <property type="entry name" value="Peptidase_C26"/>
</dbReference>
<dbReference type="RefSeq" id="WP_197719745.1">
    <property type="nucleotide sequence ID" value="NZ_AP018920.1"/>
</dbReference>
<proteinExistence type="predicted"/>
<dbReference type="Gene3D" id="3.40.50.880">
    <property type="match status" value="1"/>
</dbReference>
<dbReference type="Pfam" id="PF07722">
    <property type="entry name" value="Peptidase_C26"/>
    <property type="match status" value="1"/>
</dbReference>
<gene>
    <name evidence="1" type="ORF">BG845_00720</name>
</gene>
<dbReference type="PANTHER" id="PTHR43235:SF1">
    <property type="entry name" value="GLUTAMINE AMIDOTRANSFERASE PB2B2.05-RELATED"/>
    <property type="match status" value="1"/>
</dbReference>
<keyword evidence="1" id="KW-0328">Glycosyltransferase</keyword>
<dbReference type="STRING" id="2074.BG845_00720"/>
<evidence type="ECO:0000313" key="2">
    <source>
        <dbReference type="Proteomes" id="UP000194360"/>
    </source>
</evidence>
<keyword evidence="1" id="KW-0808">Transferase</keyword>